<dbReference type="GO" id="GO:0051726">
    <property type="term" value="P:regulation of cell cycle"/>
    <property type="evidence" value="ECO:0007669"/>
    <property type="project" value="TreeGrafter"/>
</dbReference>
<dbReference type="GO" id="GO:0005634">
    <property type="term" value="C:nucleus"/>
    <property type="evidence" value="ECO:0007669"/>
    <property type="project" value="TreeGrafter"/>
</dbReference>
<evidence type="ECO:0000256" key="7">
    <source>
        <dbReference type="ARBA" id="ARBA00047899"/>
    </source>
</evidence>
<dbReference type="OrthoDB" id="10254671at2759"/>
<keyword evidence="4" id="KW-0547">Nucleotide-binding</keyword>
<feature type="compositionally biased region" description="Basic and acidic residues" evidence="9">
    <location>
        <begin position="248"/>
        <end position="287"/>
    </location>
</feature>
<evidence type="ECO:0000256" key="8">
    <source>
        <dbReference type="ARBA" id="ARBA00048679"/>
    </source>
</evidence>
<keyword evidence="5" id="KW-0418">Kinase</keyword>
<sequence>MLFKKTPFFKGKDDNDQLFKITQVLGTDELRRYCDKYQIQFEISGPLLNHRKKDWEDLKKTSDIYNSQGQAQPQKPGTNLDELITPDGLRLLTRLLMFDHDSRLSAKQTMEDEYFAEVRQYDIGPERSCGREELEIYRAEFLQARKDGIPFDGPSYGITNMMNSQQYTSSSSSSSSVDGQNPLLKFKNGVDLLLDGMDYLDFKELQMQYEEEQKQSLTSQLQHNQSWQATALDSKWSKEQDQEQFDDQDQKDAVDADSKMQLRNQHAEDEGEEREPSSQDEANKMRV</sequence>
<dbReference type="AlphaFoldDB" id="A0A5J4U0S5"/>
<keyword evidence="3" id="KW-0808">Transferase</keyword>
<dbReference type="InterPro" id="IPR011009">
    <property type="entry name" value="Kinase-like_dom_sf"/>
</dbReference>
<evidence type="ECO:0000256" key="2">
    <source>
        <dbReference type="ARBA" id="ARBA00022527"/>
    </source>
</evidence>
<keyword evidence="6" id="KW-0067">ATP-binding</keyword>
<evidence type="ECO:0000256" key="5">
    <source>
        <dbReference type="ARBA" id="ARBA00022777"/>
    </source>
</evidence>
<keyword evidence="2" id="KW-0723">Serine/threonine-protein kinase</keyword>
<reference evidence="10 11" key="1">
    <citation type="submission" date="2019-03" db="EMBL/GenBank/DDBJ databases">
        <title>Single cell metagenomics reveals metabolic interactions within the superorganism composed of flagellate Streblomastix strix and complex community of Bacteroidetes bacteria on its surface.</title>
        <authorList>
            <person name="Treitli S.C."/>
            <person name="Kolisko M."/>
            <person name="Husnik F."/>
            <person name="Keeling P."/>
            <person name="Hampl V."/>
        </authorList>
    </citation>
    <scope>NUCLEOTIDE SEQUENCE [LARGE SCALE GENOMIC DNA]</scope>
    <source>
        <strain evidence="10">ST1C</strain>
    </source>
</reference>
<name>A0A5J4U0S5_9EUKA</name>
<dbReference type="Proteomes" id="UP000324800">
    <property type="component" value="Unassembled WGS sequence"/>
</dbReference>
<evidence type="ECO:0000313" key="11">
    <source>
        <dbReference type="Proteomes" id="UP000324800"/>
    </source>
</evidence>
<dbReference type="InterPro" id="IPR045216">
    <property type="entry name" value="CK2_alpha"/>
</dbReference>
<gene>
    <name evidence="10" type="ORF">EZS28_040872</name>
</gene>
<comment type="catalytic activity">
    <reaction evidence="8">
        <text>L-seryl-[protein] + ATP = O-phospho-L-seryl-[protein] + ADP + H(+)</text>
        <dbReference type="Rhea" id="RHEA:17989"/>
        <dbReference type="Rhea" id="RHEA-COMP:9863"/>
        <dbReference type="Rhea" id="RHEA-COMP:11604"/>
        <dbReference type="ChEBI" id="CHEBI:15378"/>
        <dbReference type="ChEBI" id="CHEBI:29999"/>
        <dbReference type="ChEBI" id="CHEBI:30616"/>
        <dbReference type="ChEBI" id="CHEBI:83421"/>
        <dbReference type="ChEBI" id="CHEBI:456216"/>
        <dbReference type="EC" id="2.7.11.1"/>
    </reaction>
</comment>
<evidence type="ECO:0000256" key="1">
    <source>
        <dbReference type="ARBA" id="ARBA00012513"/>
    </source>
</evidence>
<dbReference type="EC" id="2.7.11.1" evidence="1"/>
<organism evidence="10 11">
    <name type="scientific">Streblomastix strix</name>
    <dbReference type="NCBI Taxonomy" id="222440"/>
    <lineage>
        <taxon>Eukaryota</taxon>
        <taxon>Metamonada</taxon>
        <taxon>Preaxostyla</taxon>
        <taxon>Oxymonadida</taxon>
        <taxon>Streblomastigidae</taxon>
        <taxon>Streblomastix</taxon>
    </lineage>
</organism>
<proteinExistence type="predicted"/>
<evidence type="ECO:0000313" key="10">
    <source>
        <dbReference type="EMBL" id="KAA6363602.1"/>
    </source>
</evidence>
<dbReference type="GO" id="GO:0004674">
    <property type="term" value="F:protein serine/threonine kinase activity"/>
    <property type="evidence" value="ECO:0007669"/>
    <property type="project" value="UniProtKB-KW"/>
</dbReference>
<evidence type="ECO:0000256" key="9">
    <source>
        <dbReference type="SAM" id="MobiDB-lite"/>
    </source>
</evidence>
<accession>A0A5J4U0S5</accession>
<evidence type="ECO:0000256" key="3">
    <source>
        <dbReference type="ARBA" id="ARBA00022679"/>
    </source>
</evidence>
<dbReference type="PANTHER" id="PTHR24054">
    <property type="entry name" value="CASEIN KINASE II SUBUNIT ALPHA"/>
    <property type="match status" value="1"/>
</dbReference>
<protein>
    <recommendedName>
        <fullName evidence="1">non-specific serine/threonine protein kinase</fullName>
        <ecNumber evidence="1">2.7.11.1</ecNumber>
    </recommendedName>
</protein>
<comment type="caution">
    <text evidence="10">The sequence shown here is derived from an EMBL/GenBank/DDBJ whole genome shotgun (WGS) entry which is preliminary data.</text>
</comment>
<dbReference type="GO" id="GO:0005524">
    <property type="term" value="F:ATP binding"/>
    <property type="evidence" value="ECO:0007669"/>
    <property type="project" value="UniProtKB-KW"/>
</dbReference>
<feature type="region of interest" description="Disordered" evidence="9">
    <location>
        <begin position="232"/>
        <end position="287"/>
    </location>
</feature>
<dbReference type="PANTHER" id="PTHR24054:SF0">
    <property type="entry name" value="CASEIN KINASE II SUBUNIT ALPHA"/>
    <property type="match status" value="1"/>
</dbReference>
<comment type="catalytic activity">
    <reaction evidence="7">
        <text>L-threonyl-[protein] + ATP = O-phospho-L-threonyl-[protein] + ADP + H(+)</text>
        <dbReference type="Rhea" id="RHEA:46608"/>
        <dbReference type="Rhea" id="RHEA-COMP:11060"/>
        <dbReference type="Rhea" id="RHEA-COMP:11605"/>
        <dbReference type="ChEBI" id="CHEBI:15378"/>
        <dbReference type="ChEBI" id="CHEBI:30013"/>
        <dbReference type="ChEBI" id="CHEBI:30616"/>
        <dbReference type="ChEBI" id="CHEBI:61977"/>
        <dbReference type="ChEBI" id="CHEBI:456216"/>
        <dbReference type="EC" id="2.7.11.1"/>
    </reaction>
</comment>
<evidence type="ECO:0000256" key="6">
    <source>
        <dbReference type="ARBA" id="ARBA00022840"/>
    </source>
</evidence>
<evidence type="ECO:0000256" key="4">
    <source>
        <dbReference type="ARBA" id="ARBA00022741"/>
    </source>
</evidence>
<dbReference type="SUPFAM" id="SSF56112">
    <property type="entry name" value="Protein kinase-like (PK-like)"/>
    <property type="match status" value="1"/>
</dbReference>
<dbReference type="GO" id="GO:0005829">
    <property type="term" value="C:cytosol"/>
    <property type="evidence" value="ECO:0007669"/>
    <property type="project" value="TreeGrafter"/>
</dbReference>
<dbReference type="EMBL" id="SNRW01022697">
    <property type="protein sequence ID" value="KAA6363602.1"/>
    <property type="molecule type" value="Genomic_DNA"/>
</dbReference>
<dbReference type="GO" id="GO:0005956">
    <property type="term" value="C:protein kinase CK2 complex"/>
    <property type="evidence" value="ECO:0007669"/>
    <property type="project" value="TreeGrafter"/>
</dbReference>
<dbReference type="Gene3D" id="1.10.510.10">
    <property type="entry name" value="Transferase(Phosphotransferase) domain 1"/>
    <property type="match status" value="1"/>
</dbReference>